<evidence type="ECO:0000313" key="1">
    <source>
        <dbReference type="EMBL" id="MBE9190721.1"/>
    </source>
</evidence>
<evidence type="ECO:0008006" key="3">
    <source>
        <dbReference type="Google" id="ProtNLM"/>
    </source>
</evidence>
<protein>
    <recommendedName>
        <fullName evidence="3">Type II toxin-antitoxin system HicB family antitoxin</fullName>
    </recommendedName>
</protein>
<accession>A0ABR9UR18</accession>
<proteinExistence type="predicted"/>
<comment type="caution">
    <text evidence="1">The sequence shown here is derived from an EMBL/GenBank/DDBJ whole genome shotgun (WGS) entry which is preliminary data.</text>
</comment>
<dbReference type="Proteomes" id="UP000651156">
    <property type="component" value="Unassembled WGS sequence"/>
</dbReference>
<dbReference type="RefSeq" id="WP_193931892.1">
    <property type="nucleotide sequence ID" value="NZ_CAWPMZ010000043.1"/>
</dbReference>
<organism evidence="1 2">
    <name type="scientific">Gloeocapsopsis crepidinum LEGE 06123</name>
    <dbReference type="NCBI Taxonomy" id="588587"/>
    <lineage>
        <taxon>Bacteria</taxon>
        <taxon>Bacillati</taxon>
        <taxon>Cyanobacteriota</taxon>
        <taxon>Cyanophyceae</taxon>
        <taxon>Oscillatoriophycideae</taxon>
        <taxon>Chroococcales</taxon>
        <taxon>Chroococcaceae</taxon>
        <taxon>Gloeocapsopsis</taxon>
    </lineage>
</organism>
<dbReference type="SUPFAM" id="SSF143100">
    <property type="entry name" value="TTHA1013/TTHA0281-like"/>
    <property type="match status" value="1"/>
</dbReference>
<gene>
    <name evidence="1" type="ORF">IQ230_10220</name>
</gene>
<dbReference type="EMBL" id="JADEWN010000020">
    <property type="protein sequence ID" value="MBE9190721.1"/>
    <property type="molecule type" value="Genomic_DNA"/>
</dbReference>
<evidence type="ECO:0000313" key="2">
    <source>
        <dbReference type="Proteomes" id="UP000651156"/>
    </source>
</evidence>
<sequence length="89" mass="10680">MNNIYTIVLKRHRNEWLALCLDMGIVRQGSNKEEALSNIKEAIFHQEKIDNQNEMRDVPDWRRQLYNFLIVGRKFPTSETFELRLVCIE</sequence>
<keyword evidence="2" id="KW-1185">Reference proteome</keyword>
<dbReference type="InterPro" id="IPR035069">
    <property type="entry name" value="TTHA1013/TTHA0281-like"/>
</dbReference>
<dbReference type="Gene3D" id="3.30.160.250">
    <property type="match status" value="1"/>
</dbReference>
<name>A0ABR9UR18_9CHRO</name>
<reference evidence="1 2" key="1">
    <citation type="submission" date="2020-10" db="EMBL/GenBank/DDBJ databases">
        <authorList>
            <person name="Castelo-Branco R."/>
            <person name="Eusebio N."/>
            <person name="Adriana R."/>
            <person name="Vieira A."/>
            <person name="Brugerolle De Fraissinette N."/>
            <person name="Rezende De Castro R."/>
            <person name="Schneider M.P."/>
            <person name="Vasconcelos V."/>
            <person name="Leao P.N."/>
        </authorList>
    </citation>
    <scope>NUCLEOTIDE SEQUENCE [LARGE SCALE GENOMIC DNA]</scope>
    <source>
        <strain evidence="1 2">LEGE 06123</strain>
    </source>
</reference>